<evidence type="ECO:0008006" key="5">
    <source>
        <dbReference type="Google" id="ProtNLM"/>
    </source>
</evidence>
<keyword evidence="2" id="KW-0732">Signal</keyword>
<dbReference type="RefSeq" id="WP_136932319.1">
    <property type="nucleotide sequence ID" value="NZ_SSMQ01000035.1"/>
</dbReference>
<feature type="chain" id="PRO_5020217761" description="Dickkopf N-terminal cysteine-rich domain-containing protein" evidence="2">
    <location>
        <begin position="23"/>
        <end position="299"/>
    </location>
</feature>
<dbReference type="Proteomes" id="UP000309215">
    <property type="component" value="Unassembled WGS sequence"/>
</dbReference>
<accession>A0A4U1J4M7</accession>
<keyword evidence="4" id="KW-1185">Reference proteome</keyword>
<sequence length="299" mass="30853">MNRMSWLLVVPLALASALSVPMGCVEFDTYFFDSSPDGGSGGKDGGTDGTGGTGGMQPQCTTVDQCPDTPECRIGGSCDEGACSWTTQNLPGTPVGAQIYGDCKRRECNAAGVITQADDPDDKYDWKSPCYVDDCNAWNSPKADPGKACETAWGKAGLCTDQFQCRECTLDAHCPGAKCASNGQCVPLLCGNGILDAANGETDVDCGGNTCAPCALGMNLKCNQRSDCEMEGNCSGNPKVCVAPLCNDSFPNGNETDTDCGGSCAEDVANPKRCSVDQGCLVPNDCAAGLSCKAGKCTP</sequence>
<evidence type="ECO:0000256" key="2">
    <source>
        <dbReference type="SAM" id="SignalP"/>
    </source>
</evidence>
<gene>
    <name evidence="3" type="ORF">E8A74_28885</name>
</gene>
<evidence type="ECO:0000313" key="3">
    <source>
        <dbReference type="EMBL" id="TKD02196.1"/>
    </source>
</evidence>
<evidence type="ECO:0000256" key="1">
    <source>
        <dbReference type="SAM" id="MobiDB-lite"/>
    </source>
</evidence>
<feature type="compositionally biased region" description="Gly residues" evidence="1">
    <location>
        <begin position="38"/>
        <end position="55"/>
    </location>
</feature>
<feature type="signal peptide" evidence="2">
    <location>
        <begin position="1"/>
        <end position="22"/>
    </location>
</feature>
<reference evidence="3 4" key="1">
    <citation type="submission" date="2019-04" db="EMBL/GenBank/DDBJ databases">
        <authorList>
            <person name="Li Y."/>
            <person name="Wang J."/>
        </authorList>
    </citation>
    <scope>NUCLEOTIDE SEQUENCE [LARGE SCALE GENOMIC DNA]</scope>
    <source>
        <strain evidence="3 4">DSM 14668</strain>
    </source>
</reference>
<dbReference type="OrthoDB" id="5517199at2"/>
<dbReference type="AlphaFoldDB" id="A0A4U1J4M7"/>
<evidence type="ECO:0000313" key="4">
    <source>
        <dbReference type="Proteomes" id="UP000309215"/>
    </source>
</evidence>
<organism evidence="3 4">
    <name type="scientific">Polyangium fumosum</name>
    <dbReference type="NCBI Taxonomy" id="889272"/>
    <lineage>
        <taxon>Bacteria</taxon>
        <taxon>Pseudomonadati</taxon>
        <taxon>Myxococcota</taxon>
        <taxon>Polyangia</taxon>
        <taxon>Polyangiales</taxon>
        <taxon>Polyangiaceae</taxon>
        <taxon>Polyangium</taxon>
    </lineage>
</organism>
<feature type="region of interest" description="Disordered" evidence="1">
    <location>
        <begin position="36"/>
        <end position="56"/>
    </location>
</feature>
<comment type="caution">
    <text evidence="3">The sequence shown here is derived from an EMBL/GenBank/DDBJ whole genome shotgun (WGS) entry which is preliminary data.</text>
</comment>
<proteinExistence type="predicted"/>
<name>A0A4U1J4M7_9BACT</name>
<protein>
    <recommendedName>
        <fullName evidence="5">Dickkopf N-terminal cysteine-rich domain-containing protein</fullName>
    </recommendedName>
</protein>
<dbReference type="EMBL" id="SSMQ01000035">
    <property type="protein sequence ID" value="TKD02196.1"/>
    <property type="molecule type" value="Genomic_DNA"/>
</dbReference>